<dbReference type="PANTHER" id="PTHR38834:SF3">
    <property type="entry name" value="SOLUTE-BINDING PROTEIN FAMILY 3_N-TERMINAL DOMAIN-CONTAINING PROTEIN"/>
    <property type="match status" value="1"/>
</dbReference>
<name>A0A1L4CZW5_9BACT</name>
<dbReference type="Gene3D" id="3.40.190.10">
    <property type="entry name" value="Periplasmic binding protein-like II"/>
    <property type="match status" value="2"/>
</dbReference>
<sequence>MISLFLLHKTLIASYLVNISDNVPPQSGLNEKNIPEGLIIELSKSIFKEVNFSAYPLARALETTQKEKDSLLFVSRTQERENNFYWLDKIYSTEVYIYVNSGWIKKNGSSLNNINNLGVIYGSSLIQILKQKNFRGEISTVYSNDQNLKKLSSGRINGWIEGQIIAEYIIKKEKMSSKKFEKIGPIFENYTWIATSIKSNEKFIKQSKKMIEKFKKGEDYKVILKKFSAKNV</sequence>
<dbReference type="SUPFAM" id="SSF53850">
    <property type="entry name" value="Periplasmic binding protein-like II"/>
    <property type="match status" value="1"/>
</dbReference>
<evidence type="ECO:0000313" key="2">
    <source>
        <dbReference type="Proteomes" id="UP000184731"/>
    </source>
</evidence>
<reference evidence="1 2" key="1">
    <citation type="submission" date="2016-10" db="EMBL/GenBank/DDBJ databases">
        <title>Silvanigrella aquatica sp. nov., isolated from a freshwater lake located in the Black Forest, Germany, description of Silvanigrellaceae fam. nov., Silvanigrellales ord. nov., reclassification of the order Bdellovibrionales in the class Oligoflexia, reclassification of the families Bacteriovoracaceae and Halobacteriovoraceae in the new order Bacteriovoracales ord. nov., and reclassification of the family Pseudobacteriovoracaceae in the order Oligoflexiales.</title>
        <authorList>
            <person name="Hahn M.W."/>
            <person name="Schmidt J."/>
            <person name="Koll U."/>
            <person name="Rohde M."/>
            <person name="Verbag S."/>
            <person name="Pitt A."/>
            <person name="Nakai R."/>
            <person name="Naganuma T."/>
            <person name="Lang E."/>
        </authorList>
    </citation>
    <scope>NUCLEOTIDE SEQUENCE [LARGE SCALE GENOMIC DNA]</scope>
    <source>
        <strain evidence="1 2">MWH-Nonnen-W8red</strain>
    </source>
</reference>
<dbReference type="PANTHER" id="PTHR38834">
    <property type="entry name" value="PERIPLASMIC SUBSTRATE BINDING PROTEIN FAMILY 3"/>
    <property type="match status" value="1"/>
</dbReference>
<proteinExistence type="predicted"/>
<dbReference type="AlphaFoldDB" id="A0A1L4CZW5"/>
<dbReference type="Proteomes" id="UP000184731">
    <property type="component" value="Chromosome"/>
</dbReference>
<dbReference type="STRING" id="1915309.AXG55_06035"/>
<dbReference type="KEGG" id="saqi:AXG55_06035"/>
<gene>
    <name evidence="1" type="ORF">AXG55_06035</name>
</gene>
<dbReference type="EMBL" id="CP017834">
    <property type="protein sequence ID" value="APJ03488.1"/>
    <property type="molecule type" value="Genomic_DNA"/>
</dbReference>
<accession>A0A1L4CZW5</accession>
<protein>
    <submittedName>
        <fullName evidence="1">Uncharacterized protein</fullName>
    </submittedName>
</protein>
<evidence type="ECO:0000313" key="1">
    <source>
        <dbReference type="EMBL" id="APJ03488.1"/>
    </source>
</evidence>
<keyword evidence="2" id="KW-1185">Reference proteome</keyword>
<organism evidence="1 2">
    <name type="scientific">Silvanigrella aquatica</name>
    <dbReference type="NCBI Taxonomy" id="1915309"/>
    <lineage>
        <taxon>Bacteria</taxon>
        <taxon>Pseudomonadati</taxon>
        <taxon>Bdellovibrionota</taxon>
        <taxon>Oligoflexia</taxon>
        <taxon>Silvanigrellales</taxon>
        <taxon>Silvanigrellaceae</taxon>
        <taxon>Silvanigrella</taxon>
    </lineage>
</organism>